<feature type="compositionally biased region" description="Polar residues" evidence="1">
    <location>
        <begin position="15"/>
        <end position="27"/>
    </location>
</feature>
<name>A0AAW1Y7J6_RUBAR</name>
<proteinExistence type="predicted"/>
<gene>
    <name evidence="3" type="ORF">M0R45_010381</name>
</gene>
<protein>
    <recommendedName>
        <fullName evidence="2">HAT C-terminal dimerisation domain-containing protein</fullName>
    </recommendedName>
</protein>
<dbReference type="InterPro" id="IPR012337">
    <property type="entry name" value="RNaseH-like_sf"/>
</dbReference>
<dbReference type="PANTHER" id="PTHR23272">
    <property type="entry name" value="BED FINGER-RELATED"/>
    <property type="match status" value="1"/>
</dbReference>
<evidence type="ECO:0000313" key="3">
    <source>
        <dbReference type="EMBL" id="KAK9944832.1"/>
    </source>
</evidence>
<dbReference type="EMBL" id="JBEDUW010000002">
    <property type="protein sequence ID" value="KAK9944832.1"/>
    <property type="molecule type" value="Genomic_DNA"/>
</dbReference>
<comment type="caution">
    <text evidence="3">The sequence shown here is derived from an EMBL/GenBank/DDBJ whole genome shotgun (WGS) entry which is preliminary data.</text>
</comment>
<organism evidence="3 4">
    <name type="scientific">Rubus argutus</name>
    <name type="common">Southern blackberry</name>
    <dbReference type="NCBI Taxonomy" id="59490"/>
    <lineage>
        <taxon>Eukaryota</taxon>
        <taxon>Viridiplantae</taxon>
        <taxon>Streptophyta</taxon>
        <taxon>Embryophyta</taxon>
        <taxon>Tracheophyta</taxon>
        <taxon>Spermatophyta</taxon>
        <taxon>Magnoliopsida</taxon>
        <taxon>eudicotyledons</taxon>
        <taxon>Gunneridae</taxon>
        <taxon>Pentapetalae</taxon>
        <taxon>rosids</taxon>
        <taxon>fabids</taxon>
        <taxon>Rosales</taxon>
        <taxon>Rosaceae</taxon>
        <taxon>Rosoideae</taxon>
        <taxon>Rosoideae incertae sedis</taxon>
        <taxon>Rubus</taxon>
    </lineage>
</organism>
<dbReference type="PANTHER" id="PTHR23272:SF184">
    <property type="entry name" value="OS03G0311250 PROTEIN"/>
    <property type="match status" value="1"/>
</dbReference>
<dbReference type="GO" id="GO:0046983">
    <property type="term" value="F:protein dimerization activity"/>
    <property type="evidence" value="ECO:0007669"/>
    <property type="project" value="InterPro"/>
</dbReference>
<accession>A0AAW1Y7J6</accession>
<feature type="region of interest" description="Disordered" evidence="1">
    <location>
        <begin position="1"/>
        <end position="38"/>
    </location>
</feature>
<dbReference type="InterPro" id="IPR008906">
    <property type="entry name" value="HATC_C_dom"/>
</dbReference>
<evidence type="ECO:0000256" key="1">
    <source>
        <dbReference type="SAM" id="MobiDB-lite"/>
    </source>
</evidence>
<reference evidence="3 4" key="1">
    <citation type="journal article" date="2023" name="G3 (Bethesda)">
        <title>A chromosome-length genome assembly and annotation of blackberry (Rubus argutus, cv. 'Hillquist').</title>
        <authorList>
            <person name="Bruna T."/>
            <person name="Aryal R."/>
            <person name="Dudchenko O."/>
            <person name="Sargent D.J."/>
            <person name="Mead D."/>
            <person name="Buti M."/>
            <person name="Cavallini A."/>
            <person name="Hytonen T."/>
            <person name="Andres J."/>
            <person name="Pham M."/>
            <person name="Weisz D."/>
            <person name="Mascagni F."/>
            <person name="Usai G."/>
            <person name="Natali L."/>
            <person name="Bassil N."/>
            <person name="Fernandez G.E."/>
            <person name="Lomsadze A."/>
            <person name="Armour M."/>
            <person name="Olukolu B."/>
            <person name="Poorten T."/>
            <person name="Britton C."/>
            <person name="Davik J."/>
            <person name="Ashrafi H."/>
            <person name="Aiden E.L."/>
            <person name="Borodovsky M."/>
            <person name="Worthington M."/>
        </authorList>
    </citation>
    <scope>NUCLEOTIDE SEQUENCE [LARGE SCALE GENOMIC DNA]</scope>
    <source>
        <strain evidence="3">PI 553951</strain>
    </source>
</reference>
<feature type="domain" description="HAT C-terminal dimerisation" evidence="2">
    <location>
        <begin position="130"/>
        <end position="167"/>
    </location>
</feature>
<evidence type="ECO:0000313" key="4">
    <source>
        <dbReference type="Proteomes" id="UP001457282"/>
    </source>
</evidence>
<dbReference type="SUPFAM" id="SSF53098">
    <property type="entry name" value="Ribonuclease H-like"/>
    <property type="match status" value="1"/>
</dbReference>
<evidence type="ECO:0000259" key="2">
    <source>
        <dbReference type="Pfam" id="PF05699"/>
    </source>
</evidence>
<sequence>MDGIEESVASPMVADSQNPTQSAQKPSVSKRKKQTEKKDSVWTFFEKLVWGVDEPYVESTIASLKDSLFQLYECYMANVVQEGPTSTVQPSVSSMAVSTCDLIMFPDDCDDYADEVIKKAKTSTSTSSSTSTVASEAAFSAGGRVVSEKRASLSPNTIQALISLKDWKLADARKQDMEQEEHREEDILTARLARPNWMTALEGMESGATETNIETTSN</sequence>
<keyword evidence="4" id="KW-1185">Reference proteome</keyword>
<dbReference type="Pfam" id="PF05699">
    <property type="entry name" value="Dimer_Tnp_hAT"/>
    <property type="match status" value="1"/>
</dbReference>
<dbReference type="AlphaFoldDB" id="A0AAW1Y7J6"/>
<dbReference type="Proteomes" id="UP001457282">
    <property type="component" value="Unassembled WGS sequence"/>
</dbReference>